<evidence type="ECO:0000256" key="1">
    <source>
        <dbReference type="ARBA" id="ARBA00022603"/>
    </source>
</evidence>
<dbReference type="PANTHER" id="PTHR11727">
    <property type="entry name" value="DIMETHYLADENOSINE TRANSFERASE"/>
    <property type="match status" value="1"/>
</dbReference>
<dbReference type="InterPro" id="IPR001737">
    <property type="entry name" value="KsgA/Erm"/>
</dbReference>
<dbReference type="GO" id="GO:0000179">
    <property type="term" value="F:rRNA (adenine-N6,N6-)-dimethyltransferase activity"/>
    <property type="evidence" value="ECO:0007669"/>
    <property type="project" value="InterPro"/>
</dbReference>
<gene>
    <name evidence="7" type="ORF">WJX84_005333</name>
</gene>
<protein>
    <recommendedName>
        <fullName evidence="5">rRNA adenine N(6)-methyltransferase</fullName>
        <ecNumber evidence="5">2.1.1.-</ecNumber>
    </recommendedName>
</protein>
<keyword evidence="8" id="KW-1185">Reference proteome</keyword>
<dbReference type="Proteomes" id="UP001485043">
    <property type="component" value="Unassembled WGS sequence"/>
</dbReference>
<keyword evidence="4" id="KW-0694">RNA-binding</keyword>
<organism evidence="7 8">
    <name type="scientific">Apatococcus fuscideae</name>
    <dbReference type="NCBI Taxonomy" id="2026836"/>
    <lineage>
        <taxon>Eukaryota</taxon>
        <taxon>Viridiplantae</taxon>
        <taxon>Chlorophyta</taxon>
        <taxon>core chlorophytes</taxon>
        <taxon>Trebouxiophyceae</taxon>
        <taxon>Chlorellales</taxon>
        <taxon>Chlorellaceae</taxon>
        <taxon>Apatococcus</taxon>
    </lineage>
</organism>
<dbReference type="InterPro" id="IPR029063">
    <property type="entry name" value="SAM-dependent_MTases_sf"/>
</dbReference>
<evidence type="ECO:0000256" key="4">
    <source>
        <dbReference type="ARBA" id="ARBA00022884"/>
    </source>
</evidence>
<keyword evidence="1 5" id="KW-0489">Methyltransferase</keyword>
<evidence type="ECO:0000256" key="5">
    <source>
        <dbReference type="RuleBase" id="RU362106"/>
    </source>
</evidence>
<dbReference type="EMBL" id="JALJOV010001332">
    <property type="protein sequence ID" value="KAK9849639.1"/>
    <property type="molecule type" value="Genomic_DNA"/>
</dbReference>
<evidence type="ECO:0000256" key="2">
    <source>
        <dbReference type="ARBA" id="ARBA00022679"/>
    </source>
</evidence>
<proteinExistence type="inferred from homology"/>
<accession>A0AAW1SP41</accession>
<dbReference type="InterPro" id="IPR020598">
    <property type="entry name" value="rRNA_Ade_methylase_Trfase_N"/>
</dbReference>
<evidence type="ECO:0000313" key="8">
    <source>
        <dbReference type="Proteomes" id="UP001485043"/>
    </source>
</evidence>
<keyword evidence="3 5" id="KW-0949">S-adenosyl-L-methionine</keyword>
<dbReference type="SUPFAM" id="SSF53335">
    <property type="entry name" value="S-adenosyl-L-methionine-dependent methyltransferases"/>
    <property type="match status" value="1"/>
</dbReference>
<sequence length="128" mass="14280">MSLPGFGPKGRWARTFWLTQPCSSPLLSGASVLAIEKDARLVQQLHAIFGQQSDFKVIEEDFLSVDLSTVNETHPLQSGDRLLAAGNLPYYITTETIRKLLPAGHIFLPSTLSFRMMLRRGLFPHSPQ</sequence>
<dbReference type="Pfam" id="PF00398">
    <property type="entry name" value="RrnaAD"/>
    <property type="match status" value="1"/>
</dbReference>
<evidence type="ECO:0000256" key="3">
    <source>
        <dbReference type="ARBA" id="ARBA00022691"/>
    </source>
</evidence>
<evidence type="ECO:0000259" key="6">
    <source>
        <dbReference type="SMART" id="SM00650"/>
    </source>
</evidence>
<dbReference type="Gene3D" id="3.40.50.150">
    <property type="entry name" value="Vaccinia Virus protein VP39"/>
    <property type="match status" value="1"/>
</dbReference>
<reference evidence="7 8" key="1">
    <citation type="journal article" date="2024" name="Nat. Commun.">
        <title>Phylogenomics reveals the evolutionary origins of lichenization in chlorophyte algae.</title>
        <authorList>
            <person name="Puginier C."/>
            <person name="Libourel C."/>
            <person name="Otte J."/>
            <person name="Skaloud P."/>
            <person name="Haon M."/>
            <person name="Grisel S."/>
            <person name="Petersen M."/>
            <person name="Berrin J.G."/>
            <person name="Delaux P.M."/>
            <person name="Dal Grande F."/>
            <person name="Keller J."/>
        </authorList>
    </citation>
    <scope>NUCLEOTIDE SEQUENCE [LARGE SCALE GENOMIC DNA]</scope>
    <source>
        <strain evidence="7 8">SAG 2523</strain>
    </source>
</reference>
<evidence type="ECO:0000313" key="7">
    <source>
        <dbReference type="EMBL" id="KAK9849639.1"/>
    </source>
</evidence>
<dbReference type="SMART" id="SM00650">
    <property type="entry name" value="rADc"/>
    <property type="match status" value="1"/>
</dbReference>
<dbReference type="EC" id="2.1.1.-" evidence="5"/>
<comment type="caution">
    <text evidence="7">The sequence shown here is derived from an EMBL/GenBank/DDBJ whole genome shotgun (WGS) entry which is preliminary data.</text>
</comment>
<dbReference type="AlphaFoldDB" id="A0AAW1SP41"/>
<comment type="similarity">
    <text evidence="5">Belongs to the class I-like SAM-binding methyltransferase superfamily. rRNA adenine N(6)-methyltransferase family.</text>
</comment>
<dbReference type="GO" id="GO:0003723">
    <property type="term" value="F:RNA binding"/>
    <property type="evidence" value="ECO:0007669"/>
    <property type="project" value="UniProtKB-KW"/>
</dbReference>
<keyword evidence="2 5" id="KW-0808">Transferase</keyword>
<dbReference type="PANTHER" id="PTHR11727:SF7">
    <property type="entry name" value="DIMETHYLADENOSINE TRANSFERASE-RELATED"/>
    <property type="match status" value="1"/>
</dbReference>
<keyword evidence="5" id="KW-0698">rRNA processing</keyword>
<feature type="domain" description="Ribosomal RNA adenine methylase transferase N-terminal" evidence="6">
    <location>
        <begin position="12"/>
        <end position="126"/>
    </location>
</feature>
<feature type="non-terminal residue" evidence="7">
    <location>
        <position position="128"/>
    </location>
</feature>
<name>A0AAW1SP41_9CHLO</name>